<sequence length="373" mass="43031">MTFNGYHTLPVYVSDDLIYERPRICETILIPKVLAVCDKESSYEKTLIPNCGQHLTAYRNGTSDPPMKETCYPQFSQNSTRLATFTHCQFLFDHQSLSNLGFFYKGEKDRVCCYECGVTLSQWKRDDNPLLEHIRYSPECKYLAAIIDTASFKDCKTQLHHVRTKEARQGAKGVRLGDNDIVRCYTCDGGLKQWVAGDDPWYEHYRWFPNCSYLKQSNYNQAGKKNKPESTCRKAKLQLRKANEARQDATEVRIDSNTSMHVPSLRIKEGNCMTCTNRQQPRTKSDQDAVRCYACDCGFNQCEQGDDSCVECFKLFPDCPHFEQFKYNTSRRTTETETETTNVSKTSEEKPLSAVRMASRSEVIEQSWNEFTV</sequence>
<organism evidence="2 3">
    <name type="scientific">Potamilus streckersoni</name>
    <dbReference type="NCBI Taxonomy" id="2493646"/>
    <lineage>
        <taxon>Eukaryota</taxon>
        <taxon>Metazoa</taxon>
        <taxon>Spiralia</taxon>
        <taxon>Lophotrochozoa</taxon>
        <taxon>Mollusca</taxon>
        <taxon>Bivalvia</taxon>
        <taxon>Autobranchia</taxon>
        <taxon>Heteroconchia</taxon>
        <taxon>Palaeoheterodonta</taxon>
        <taxon>Unionida</taxon>
        <taxon>Unionoidea</taxon>
        <taxon>Unionidae</taxon>
        <taxon>Ambleminae</taxon>
        <taxon>Lampsilini</taxon>
        <taxon>Potamilus</taxon>
    </lineage>
</organism>
<evidence type="ECO:0000313" key="3">
    <source>
        <dbReference type="Proteomes" id="UP001195483"/>
    </source>
</evidence>
<dbReference type="InterPro" id="IPR001370">
    <property type="entry name" value="BIR_rpt"/>
</dbReference>
<dbReference type="PANTHER" id="PTHR10044">
    <property type="entry name" value="INHIBITOR OF APOPTOSIS"/>
    <property type="match status" value="1"/>
</dbReference>
<keyword evidence="3" id="KW-1185">Reference proteome</keyword>
<accession>A0AAE0VJJ1</accession>
<name>A0AAE0VJJ1_9BIVA</name>
<dbReference type="SMART" id="SM00238">
    <property type="entry name" value="BIR"/>
    <property type="match status" value="2"/>
</dbReference>
<gene>
    <name evidence="2" type="ORF">CHS0354_017918</name>
</gene>
<reference evidence="2" key="1">
    <citation type="journal article" date="2021" name="Genome Biol. Evol.">
        <title>A High-Quality Reference Genome for a Parasitic Bivalve with Doubly Uniparental Inheritance (Bivalvia: Unionida).</title>
        <authorList>
            <person name="Smith C.H."/>
        </authorList>
    </citation>
    <scope>NUCLEOTIDE SEQUENCE</scope>
    <source>
        <strain evidence="2">CHS0354</strain>
    </source>
</reference>
<dbReference type="Proteomes" id="UP001195483">
    <property type="component" value="Unassembled WGS sequence"/>
</dbReference>
<evidence type="ECO:0000256" key="1">
    <source>
        <dbReference type="SAM" id="MobiDB-lite"/>
    </source>
</evidence>
<dbReference type="Pfam" id="PF00653">
    <property type="entry name" value="BIR"/>
    <property type="match status" value="2"/>
</dbReference>
<dbReference type="SUPFAM" id="SSF57924">
    <property type="entry name" value="Inhibitor of apoptosis (IAP) repeat"/>
    <property type="match status" value="3"/>
</dbReference>
<dbReference type="CDD" id="cd00022">
    <property type="entry name" value="BIR"/>
    <property type="match status" value="2"/>
</dbReference>
<feature type="region of interest" description="Disordered" evidence="1">
    <location>
        <begin position="330"/>
        <end position="350"/>
    </location>
</feature>
<evidence type="ECO:0000313" key="2">
    <source>
        <dbReference type="EMBL" id="KAK3580648.1"/>
    </source>
</evidence>
<dbReference type="AlphaFoldDB" id="A0AAE0VJJ1"/>
<dbReference type="PROSITE" id="PS50143">
    <property type="entry name" value="BIR_REPEAT_2"/>
    <property type="match status" value="2"/>
</dbReference>
<reference evidence="2" key="3">
    <citation type="submission" date="2023-05" db="EMBL/GenBank/DDBJ databases">
        <authorList>
            <person name="Smith C.H."/>
        </authorList>
    </citation>
    <scope>NUCLEOTIDE SEQUENCE</scope>
    <source>
        <strain evidence="2">CHS0354</strain>
        <tissue evidence="2">Mantle</tissue>
    </source>
</reference>
<dbReference type="EMBL" id="JAEAOA010001107">
    <property type="protein sequence ID" value="KAK3580648.1"/>
    <property type="molecule type" value="Genomic_DNA"/>
</dbReference>
<dbReference type="InterPro" id="IPR050784">
    <property type="entry name" value="IAP"/>
</dbReference>
<dbReference type="Gene3D" id="1.10.1170.10">
    <property type="entry name" value="Inhibitor Of Apoptosis Protein (2mihbC-IAP-1), Chain A"/>
    <property type="match status" value="3"/>
</dbReference>
<comment type="caution">
    <text evidence="2">The sequence shown here is derived from an EMBL/GenBank/DDBJ whole genome shotgun (WGS) entry which is preliminary data.</text>
</comment>
<proteinExistence type="predicted"/>
<protein>
    <submittedName>
        <fullName evidence="2">Uncharacterized protein</fullName>
    </submittedName>
</protein>
<reference evidence="2" key="2">
    <citation type="journal article" date="2021" name="Genome Biol. Evol.">
        <title>Developing a high-quality reference genome for a parasitic bivalve with doubly uniparental inheritance (Bivalvia: Unionida).</title>
        <authorList>
            <person name="Smith C.H."/>
        </authorList>
    </citation>
    <scope>NUCLEOTIDE SEQUENCE</scope>
    <source>
        <strain evidence="2">CHS0354</strain>
        <tissue evidence="2">Mantle</tissue>
    </source>
</reference>